<dbReference type="Pfam" id="PF01648">
    <property type="entry name" value="ACPS"/>
    <property type="match status" value="1"/>
</dbReference>
<feature type="binding site" evidence="2">
    <location>
        <position position="187"/>
    </location>
    <ligand>
        <name>CoA</name>
        <dbReference type="ChEBI" id="CHEBI:57287"/>
    </ligand>
</feature>
<feature type="binding site" evidence="2">
    <location>
        <position position="129"/>
    </location>
    <ligand>
        <name>CoA</name>
        <dbReference type="ChEBI" id="CHEBI:57287"/>
    </ligand>
</feature>
<dbReference type="InterPro" id="IPR053566">
    <property type="entry name" value="P-Pant_transferase"/>
</dbReference>
<dbReference type="GO" id="GO:0005886">
    <property type="term" value="C:plasma membrane"/>
    <property type="evidence" value="ECO:0007669"/>
    <property type="project" value="TreeGrafter"/>
</dbReference>
<dbReference type="GO" id="GO:0009366">
    <property type="term" value="C:enterobactin synthetase complex"/>
    <property type="evidence" value="ECO:0007669"/>
    <property type="project" value="InterPro"/>
</dbReference>
<evidence type="ECO:0000313" key="6">
    <source>
        <dbReference type="EMBL" id="MQY18637.1"/>
    </source>
</evidence>
<evidence type="ECO:0000259" key="5">
    <source>
        <dbReference type="Pfam" id="PF17837"/>
    </source>
</evidence>
<comment type="cofactor">
    <cofactor evidence="3">
        <name>Mg(2+)</name>
        <dbReference type="ChEBI" id="CHEBI:18420"/>
    </cofactor>
</comment>
<evidence type="ECO:0000259" key="4">
    <source>
        <dbReference type="Pfam" id="PF01648"/>
    </source>
</evidence>
<dbReference type="GO" id="GO:0008897">
    <property type="term" value="F:holo-[acyl-carrier-protein] synthase activity"/>
    <property type="evidence" value="ECO:0007669"/>
    <property type="project" value="UniProtKB-EC"/>
</dbReference>
<gene>
    <name evidence="6" type="primary">npt</name>
    <name evidence="6" type="ORF">NRB20_17160</name>
</gene>
<dbReference type="OrthoDB" id="8210607at2"/>
<evidence type="ECO:0000313" key="7">
    <source>
        <dbReference type="Proteomes" id="UP000438448"/>
    </source>
</evidence>
<feature type="binding site" evidence="2">
    <location>
        <begin position="107"/>
        <end position="108"/>
    </location>
    <ligand>
        <name>CoA</name>
        <dbReference type="ChEBI" id="CHEBI:57287"/>
    </ligand>
</feature>
<dbReference type="GO" id="GO:0000287">
    <property type="term" value="F:magnesium ion binding"/>
    <property type="evidence" value="ECO:0007669"/>
    <property type="project" value="InterPro"/>
</dbReference>
<accession>A0A7K0CYS1</accession>
<dbReference type="EC" id="2.7.8.7" evidence="6"/>
<comment type="caution">
    <text evidence="6">The sequence shown here is derived from an EMBL/GenBank/DDBJ whole genome shotgun (WGS) entry which is preliminary data.</text>
</comment>
<feature type="binding site" evidence="3">
    <location>
        <position position="129"/>
    </location>
    <ligand>
        <name>Mg(2+)</name>
        <dbReference type="ChEBI" id="CHEBI:18420"/>
    </ligand>
</feature>
<dbReference type="NCBIfam" id="NF042923">
    <property type="entry name" value="4PPT_Npt"/>
    <property type="match status" value="1"/>
</dbReference>
<evidence type="ECO:0000256" key="1">
    <source>
        <dbReference type="ARBA" id="ARBA00022679"/>
    </source>
</evidence>
<feature type="binding site" evidence="2">
    <location>
        <position position="177"/>
    </location>
    <ligand>
        <name>CoA</name>
        <dbReference type="ChEBI" id="CHEBI:57287"/>
    </ligand>
</feature>
<dbReference type="SUPFAM" id="SSF56214">
    <property type="entry name" value="4'-phosphopantetheinyl transferase"/>
    <property type="match status" value="1"/>
</dbReference>
<protein>
    <submittedName>
        <fullName evidence="6">4'-phosphopantetheinyl transferase Npt</fullName>
        <ecNumber evidence="6">2.7.8.7</ecNumber>
    </submittedName>
</protein>
<organism evidence="6 7">
    <name type="scientific">Nocardia macrotermitis</name>
    <dbReference type="NCBI Taxonomy" id="2585198"/>
    <lineage>
        <taxon>Bacteria</taxon>
        <taxon>Bacillati</taxon>
        <taxon>Actinomycetota</taxon>
        <taxon>Actinomycetes</taxon>
        <taxon>Mycobacteriales</taxon>
        <taxon>Nocardiaceae</taxon>
        <taxon>Nocardia</taxon>
    </lineage>
</organism>
<dbReference type="Gene3D" id="3.90.470.20">
    <property type="entry name" value="4'-phosphopantetheinyl transferase domain"/>
    <property type="match status" value="1"/>
</dbReference>
<evidence type="ECO:0000256" key="2">
    <source>
        <dbReference type="PIRSR" id="PIRSR603542-1"/>
    </source>
</evidence>
<dbReference type="Proteomes" id="UP000438448">
    <property type="component" value="Unassembled WGS sequence"/>
</dbReference>
<dbReference type="PANTHER" id="PTHR38096">
    <property type="entry name" value="ENTEROBACTIN SYNTHASE COMPONENT D"/>
    <property type="match status" value="1"/>
</dbReference>
<feature type="domain" description="4'-phosphopantetheinyl transferase N-terminal" evidence="5">
    <location>
        <begin position="52"/>
        <end position="118"/>
    </location>
</feature>
<feature type="binding site" evidence="3">
    <location>
        <position position="130"/>
    </location>
    <ligand>
        <name>Mg(2+)</name>
        <dbReference type="ChEBI" id="CHEBI:18420"/>
    </ligand>
</feature>
<keyword evidence="3" id="KW-0479">Metal-binding</keyword>
<dbReference type="GO" id="GO:0009239">
    <property type="term" value="P:enterobactin biosynthetic process"/>
    <property type="evidence" value="ECO:0007669"/>
    <property type="project" value="InterPro"/>
</dbReference>
<dbReference type="InterPro" id="IPR041354">
    <property type="entry name" value="4PPT_N"/>
</dbReference>
<evidence type="ECO:0000256" key="3">
    <source>
        <dbReference type="PIRSR" id="PIRSR603542-2"/>
    </source>
</evidence>
<keyword evidence="7" id="KW-1185">Reference proteome</keyword>
<dbReference type="PANTHER" id="PTHR38096:SF1">
    <property type="entry name" value="ENTEROBACTIN SYNTHASE COMPONENT D"/>
    <property type="match status" value="1"/>
</dbReference>
<name>A0A7K0CYS1_9NOCA</name>
<reference evidence="6 7" key="1">
    <citation type="submission" date="2019-10" db="EMBL/GenBank/DDBJ databases">
        <title>Nocardia macrotermitis sp. nov. and Nocardia aurantia sp. nov., isolated from the gut of fungus growing-termite Macrotermes natalensis.</title>
        <authorList>
            <person name="Benndorf R."/>
            <person name="Schwitalla J."/>
            <person name="Martin K."/>
            <person name="De Beer W."/>
            <person name="Kaster A.-K."/>
            <person name="Vollmers J."/>
            <person name="Poulsen M."/>
            <person name="Beemelmanns C."/>
        </authorList>
    </citation>
    <scope>NUCLEOTIDE SEQUENCE [LARGE SCALE GENOMIC DNA]</scope>
    <source>
        <strain evidence="6 7">RB20</strain>
    </source>
</reference>
<keyword evidence="1 6" id="KW-0808">Transferase</keyword>
<dbReference type="Pfam" id="PF17837">
    <property type="entry name" value="4PPT_N"/>
    <property type="match status" value="1"/>
</dbReference>
<feature type="binding site" evidence="2">
    <location>
        <position position="71"/>
    </location>
    <ligand>
        <name>CoA</name>
        <dbReference type="ChEBI" id="CHEBI:57287"/>
    </ligand>
</feature>
<feature type="binding site" evidence="2">
    <location>
        <position position="63"/>
    </location>
    <ligand>
        <name>CoA</name>
        <dbReference type="ChEBI" id="CHEBI:57287"/>
    </ligand>
</feature>
<proteinExistence type="predicted"/>
<sequence>MREVKSVSDHGGAGERTESGGAARILGRILPGGVAAAELVHYPEGLRVHPGEEHLIAKSVEKRRRDFIGARHCARQALAQLGEPQVAIGKGERGMPLFPRGVVGSLTHCDGYRAAALAHRLRWRSVGIDAEPHGPLPEGVLESVSLPPERTWLAGALPATGLHLDRLLFCAKEATYKAWFPLTLRWLGFEDAHITFTIDEEGSSGGFHSELLIPGQTTDGGAPLLSFDGRWLIAEGLILTAIAVG</sequence>
<dbReference type="PRINTS" id="PR01399">
    <property type="entry name" value="ENTSNTHTASED"/>
</dbReference>
<keyword evidence="3" id="KW-0460">Magnesium</keyword>
<dbReference type="InterPro" id="IPR037143">
    <property type="entry name" value="4-PPantetheinyl_Trfase_dom_sf"/>
</dbReference>
<dbReference type="InterPro" id="IPR003542">
    <property type="entry name" value="Enbac_synth_compD-like"/>
</dbReference>
<dbReference type="EMBL" id="WEGK01000003">
    <property type="protein sequence ID" value="MQY18637.1"/>
    <property type="molecule type" value="Genomic_DNA"/>
</dbReference>
<feature type="binding site" evidence="2">
    <location>
        <position position="173"/>
    </location>
    <ligand>
        <name>CoA</name>
        <dbReference type="ChEBI" id="CHEBI:57287"/>
    </ligand>
</feature>
<feature type="domain" description="4'-phosphopantetheinyl transferase" evidence="4">
    <location>
        <begin position="125"/>
        <end position="199"/>
    </location>
</feature>
<dbReference type="InterPro" id="IPR008278">
    <property type="entry name" value="4-PPantetheinyl_Trfase_dom"/>
</dbReference>
<feature type="binding site" evidence="3">
    <location>
        <position position="131"/>
    </location>
    <ligand>
        <name>Mg(2+)</name>
        <dbReference type="ChEBI" id="CHEBI:18420"/>
    </ligand>
</feature>
<dbReference type="AlphaFoldDB" id="A0A7K0CYS1"/>